<gene>
    <name evidence="8" type="ORF">A2831_00840</name>
</gene>
<dbReference type="SUPFAM" id="SSF51306">
    <property type="entry name" value="LexA/Signal peptidase"/>
    <property type="match status" value="1"/>
</dbReference>
<dbReference type="InterPro" id="IPR036286">
    <property type="entry name" value="LexA/Signal_pep-like_sf"/>
</dbReference>
<dbReference type="GO" id="GO:0016020">
    <property type="term" value="C:membrane"/>
    <property type="evidence" value="ECO:0007669"/>
    <property type="project" value="UniProtKB-SubCell"/>
</dbReference>
<feature type="domain" description="Peptidase S26" evidence="7">
    <location>
        <begin position="10"/>
        <end position="170"/>
    </location>
</feature>
<sequence length="183" mass="21233">MPLTGLAFVWETLRVVIISLAIIVPIRYFLVQPFFVKGASMEETFEDGDYILIDEISYRFRDPTRGEVVVFRFPEDKTQFFIKRIIGMPEETVEIRGDQVIIHNKQHPEGFVLEEKYLSSGQHTIGDLRFKLDPNEYFVLGDNRLRSSDSRRWGALNVSLITGRVFFRAWPIGELGGIQQVNY</sequence>
<protein>
    <recommendedName>
        <fullName evidence="3 6">Signal peptidase I</fullName>
        <ecNumber evidence="3 6">3.4.21.89</ecNumber>
    </recommendedName>
</protein>
<dbReference type="GO" id="GO:0006465">
    <property type="term" value="P:signal peptide processing"/>
    <property type="evidence" value="ECO:0007669"/>
    <property type="project" value="InterPro"/>
</dbReference>
<dbReference type="PRINTS" id="PR00727">
    <property type="entry name" value="LEADERPTASE"/>
</dbReference>
<reference evidence="8 9" key="1">
    <citation type="journal article" date="2016" name="Nat. Commun.">
        <title>Thousands of microbial genomes shed light on interconnected biogeochemical processes in an aquifer system.</title>
        <authorList>
            <person name="Anantharaman K."/>
            <person name="Brown C.T."/>
            <person name="Hug L.A."/>
            <person name="Sharon I."/>
            <person name="Castelle C.J."/>
            <person name="Probst A.J."/>
            <person name="Thomas B.C."/>
            <person name="Singh A."/>
            <person name="Wilkins M.J."/>
            <person name="Karaoz U."/>
            <person name="Brodie E.L."/>
            <person name="Williams K.H."/>
            <person name="Hubbard S.S."/>
            <person name="Banfield J.F."/>
        </authorList>
    </citation>
    <scope>NUCLEOTIDE SEQUENCE [LARGE SCALE GENOMIC DNA]</scope>
</reference>
<comment type="subcellular location">
    <subcellularLocation>
        <location evidence="6">Membrane</location>
        <topology evidence="6">Single-pass type II membrane protein</topology>
    </subcellularLocation>
</comment>
<evidence type="ECO:0000313" key="9">
    <source>
        <dbReference type="Proteomes" id="UP000177507"/>
    </source>
</evidence>
<evidence type="ECO:0000259" key="7">
    <source>
        <dbReference type="Pfam" id="PF10502"/>
    </source>
</evidence>
<dbReference type="GO" id="GO:0004252">
    <property type="term" value="F:serine-type endopeptidase activity"/>
    <property type="evidence" value="ECO:0007669"/>
    <property type="project" value="InterPro"/>
</dbReference>
<evidence type="ECO:0000256" key="2">
    <source>
        <dbReference type="ARBA" id="ARBA00009370"/>
    </source>
</evidence>
<keyword evidence="6" id="KW-0812">Transmembrane</keyword>
<keyword evidence="6" id="KW-1133">Transmembrane helix</keyword>
<dbReference type="GO" id="GO:0009003">
    <property type="term" value="F:signal peptidase activity"/>
    <property type="evidence" value="ECO:0007669"/>
    <property type="project" value="UniProtKB-EC"/>
</dbReference>
<evidence type="ECO:0000256" key="3">
    <source>
        <dbReference type="ARBA" id="ARBA00013208"/>
    </source>
</evidence>
<dbReference type="CDD" id="cd06530">
    <property type="entry name" value="S26_SPase_I"/>
    <property type="match status" value="1"/>
</dbReference>
<evidence type="ECO:0000313" key="8">
    <source>
        <dbReference type="EMBL" id="OGN04567.1"/>
    </source>
</evidence>
<dbReference type="PANTHER" id="PTHR43390:SF1">
    <property type="entry name" value="CHLOROPLAST PROCESSING PEPTIDASE"/>
    <property type="match status" value="1"/>
</dbReference>
<dbReference type="EC" id="3.4.21.89" evidence="3 6"/>
<feature type="active site" evidence="5">
    <location>
        <position position="40"/>
    </location>
</feature>
<evidence type="ECO:0000256" key="1">
    <source>
        <dbReference type="ARBA" id="ARBA00000677"/>
    </source>
</evidence>
<dbReference type="Pfam" id="PF10502">
    <property type="entry name" value="Peptidase_S26"/>
    <property type="match status" value="1"/>
</dbReference>
<comment type="caution">
    <text evidence="8">The sequence shown here is derived from an EMBL/GenBank/DDBJ whole genome shotgun (WGS) entry which is preliminary data.</text>
</comment>
<keyword evidence="4 6" id="KW-0378">Hydrolase</keyword>
<dbReference type="EMBL" id="MGJI01000019">
    <property type="protein sequence ID" value="OGN04567.1"/>
    <property type="molecule type" value="Genomic_DNA"/>
</dbReference>
<evidence type="ECO:0000256" key="4">
    <source>
        <dbReference type="ARBA" id="ARBA00022801"/>
    </source>
</evidence>
<accession>A0A1F8EUL2</accession>
<keyword evidence="6" id="KW-0472">Membrane</keyword>
<dbReference type="PANTHER" id="PTHR43390">
    <property type="entry name" value="SIGNAL PEPTIDASE I"/>
    <property type="match status" value="1"/>
</dbReference>
<dbReference type="InterPro" id="IPR019758">
    <property type="entry name" value="Pept_S26A_signal_pept_1_CS"/>
</dbReference>
<comment type="similarity">
    <text evidence="2 6">Belongs to the peptidase S26 family.</text>
</comment>
<feature type="active site" evidence="5">
    <location>
        <position position="83"/>
    </location>
</feature>
<dbReference type="InterPro" id="IPR019533">
    <property type="entry name" value="Peptidase_S26"/>
</dbReference>
<evidence type="ECO:0000256" key="6">
    <source>
        <dbReference type="RuleBase" id="RU362042"/>
    </source>
</evidence>
<dbReference type="PROSITE" id="PS00761">
    <property type="entry name" value="SPASE_I_3"/>
    <property type="match status" value="1"/>
</dbReference>
<dbReference type="STRING" id="1802668.A2831_00840"/>
<feature type="transmembrane region" description="Helical" evidence="6">
    <location>
        <begin position="12"/>
        <end position="31"/>
    </location>
</feature>
<dbReference type="Gene3D" id="2.10.109.10">
    <property type="entry name" value="Umud Fragment, subunit A"/>
    <property type="match status" value="1"/>
</dbReference>
<dbReference type="NCBIfam" id="TIGR02227">
    <property type="entry name" value="sigpep_I_bact"/>
    <property type="match status" value="1"/>
</dbReference>
<organism evidence="8 9">
    <name type="scientific">Candidatus Yanofskybacteria bacterium RIFCSPHIGHO2_01_FULL_44_17</name>
    <dbReference type="NCBI Taxonomy" id="1802668"/>
    <lineage>
        <taxon>Bacteria</taxon>
        <taxon>Candidatus Yanofskyibacteriota</taxon>
    </lineage>
</organism>
<dbReference type="InterPro" id="IPR000223">
    <property type="entry name" value="Pept_S26A_signal_pept_1"/>
</dbReference>
<comment type="catalytic activity">
    <reaction evidence="1 6">
        <text>Cleavage of hydrophobic, N-terminal signal or leader sequences from secreted and periplasmic proteins.</text>
        <dbReference type="EC" id="3.4.21.89"/>
    </reaction>
</comment>
<dbReference type="AlphaFoldDB" id="A0A1F8EUL2"/>
<keyword evidence="6" id="KW-0645">Protease</keyword>
<proteinExistence type="inferred from homology"/>
<dbReference type="Proteomes" id="UP000177507">
    <property type="component" value="Unassembled WGS sequence"/>
</dbReference>
<name>A0A1F8EUL2_9BACT</name>
<evidence type="ECO:0000256" key="5">
    <source>
        <dbReference type="PIRSR" id="PIRSR600223-1"/>
    </source>
</evidence>